<dbReference type="AlphaFoldDB" id="A0A6J4T3S3"/>
<name>A0A6J4T3S3_9ACTN</name>
<evidence type="ECO:0000313" key="4">
    <source>
        <dbReference type="EMBL" id="CAA9513090.1"/>
    </source>
</evidence>
<organism evidence="4">
    <name type="scientific">uncultured Solirubrobacteraceae bacterium</name>
    <dbReference type="NCBI Taxonomy" id="1162706"/>
    <lineage>
        <taxon>Bacteria</taxon>
        <taxon>Bacillati</taxon>
        <taxon>Actinomycetota</taxon>
        <taxon>Thermoleophilia</taxon>
        <taxon>Solirubrobacterales</taxon>
        <taxon>Solirubrobacteraceae</taxon>
        <taxon>environmental samples</taxon>
    </lineage>
</organism>
<evidence type="ECO:0000256" key="1">
    <source>
        <dbReference type="ARBA" id="ARBA00022553"/>
    </source>
</evidence>
<dbReference type="EMBL" id="CADCVQ010000119">
    <property type="protein sequence ID" value="CAA9513090.1"/>
    <property type="molecule type" value="Genomic_DNA"/>
</dbReference>
<dbReference type="CDD" id="cd17552">
    <property type="entry name" value="REC_RR468-like"/>
    <property type="match status" value="1"/>
</dbReference>
<gene>
    <name evidence="4" type="ORF">AVDCRST_MAG67-2916</name>
</gene>
<evidence type="ECO:0000259" key="3">
    <source>
        <dbReference type="PROSITE" id="PS50110"/>
    </source>
</evidence>
<dbReference type="PROSITE" id="PS50110">
    <property type="entry name" value="RESPONSE_REGULATORY"/>
    <property type="match status" value="1"/>
</dbReference>
<reference evidence="4" key="1">
    <citation type="submission" date="2020-02" db="EMBL/GenBank/DDBJ databases">
        <authorList>
            <person name="Meier V. D."/>
        </authorList>
    </citation>
    <scope>NUCLEOTIDE SEQUENCE</scope>
    <source>
        <strain evidence="4">AVDCRST_MAG67</strain>
    </source>
</reference>
<feature type="modified residue" description="4-aspartylphosphate" evidence="2">
    <location>
        <position position="55"/>
    </location>
</feature>
<dbReference type="PANTHER" id="PTHR44591:SF22">
    <property type="entry name" value="CHEY SUBFAMILY"/>
    <property type="match status" value="1"/>
</dbReference>
<dbReference type="GO" id="GO:0000160">
    <property type="term" value="P:phosphorelay signal transduction system"/>
    <property type="evidence" value="ECO:0007669"/>
    <property type="project" value="InterPro"/>
</dbReference>
<sequence length="129" mass="13865">MRPKHILLVDDEEDIREVAALSLQAVGGWRVSAAGDGSSAIAMARAERPDAILLDVMMPDLDGPATFARLQEDPQTSDIPVILLTAKAQGADRRRFAQLGVAGTLTKPFDPMTLTEQIATILGREETTP</sequence>
<dbReference type="SMART" id="SM00448">
    <property type="entry name" value="REC"/>
    <property type="match status" value="1"/>
</dbReference>
<feature type="domain" description="Response regulatory" evidence="3">
    <location>
        <begin position="5"/>
        <end position="122"/>
    </location>
</feature>
<evidence type="ECO:0000256" key="2">
    <source>
        <dbReference type="PROSITE-ProRule" id="PRU00169"/>
    </source>
</evidence>
<proteinExistence type="predicted"/>
<dbReference type="InterPro" id="IPR011006">
    <property type="entry name" value="CheY-like_superfamily"/>
</dbReference>
<dbReference type="SUPFAM" id="SSF52172">
    <property type="entry name" value="CheY-like"/>
    <property type="match status" value="1"/>
</dbReference>
<dbReference type="PANTHER" id="PTHR44591">
    <property type="entry name" value="STRESS RESPONSE REGULATOR PROTEIN 1"/>
    <property type="match status" value="1"/>
</dbReference>
<dbReference type="Gene3D" id="3.40.50.2300">
    <property type="match status" value="1"/>
</dbReference>
<keyword evidence="1 2" id="KW-0597">Phosphoprotein</keyword>
<protein>
    <recommendedName>
        <fullName evidence="3">Response regulatory domain-containing protein</fullName>
    </recommendedName>
</protein>
<dbReference type="InterPro" id="IPR050595">
    <property type="entry name" value="Bact_response_regulator"/>
</dbReference>
<dbReference type="Pfam" id="PF00072">
    <property type="entry name" value="Response_reg"/>
    <property type="match status" value="1"/>
</dbReference>
<accession>A0A6J4T3S3</accession>
<dbReference type="InterPro" id="IPR001789">
    <property type="entry name" value="Sig_transdc_resp-reg_receiver"/>
</dbReference>